<evidence type="ECO:0000313" key="1">
    <source>
        <dbReference type="EMBL" id="NYE07029.1"/>
    </source>
</evidence>
<dbReference type="Proteomes" id="UP000548423">
    <property type="component" value="Unassembled WGS sequence"/>
</dbReference>
<protein>
    <submittedName>
        <fullName evidence="1">Uncharacterized protein</fullName>
    </submittedName>
</protein>
<proteinExistence type="predicted"/>
<accession>A0A852TG04</accession>
<sequence length="285" mass="32802">MPKWIIVLLIVIALILFLSVAISRIAKVLFLKGAEKEVISLFNGIEGERTKTIDKDDIKDLPYPVKNWLTNSNVIGKERIKTVRLKQEGKMRIKQNGPWMPSKAEQYFTVEEPGFVWIADVKMAPLVDLSGMDTFKAGKGKMKIKLLSLFPVVYSEDPEMDSSTMMRYLAEMMWFPTAALSPHIKWEKIDRNSAKATMEHEGLSVSGVFHFNEKGDILQFVGKRYKEVNGRYILSDWGGINKEFKEFDGIRIPSKSAVTWFEEDGEFNWFELEITELQYNKPALY</sequence>
<dbReference type="InterPro" id="IPR046674">
    <property type="entry name" value="DUF6544"/>
</dbReference>
<reference evidence="2" key="1">
    <citation type="submission" date="2020-07" db="EMBL/GenBank/DDBJ databases">
        <authorList>
            <person name="Partida-Martinez L."/>
            <person name="Huntemann M."/>
            <person name="Clum A."/>
            <person name="Wang J."/>
            <person name="Palaniappan K."/>
            <person name="Ritter S."/>
            <person name="Chen I.-M."/>
            <person name="Stamatis D."/>
            <person name="Reddy T."/>
            <person name="O'Malley R."/>
            <person name="Daum C."/>
            <person name="Shapiro N."/>
            <person name="Ivanova N."/>
            <person name="Kyrpides N."/>
            <person name="Woyke T."/>
        </authorList>
    </citation>
    <scope>NUCLEOTIDE SEQUENCE [LARGE SCALE GENOMIC DNA]</scope>
    <source>
        <strain evidence="2">AT2.8</strain>
    </source>
</reference>
<comment type="caution">
    <text evidence="1">The sequence shown here is derived from an EMBL/GenBank/DDBJ whole genome shotgun (WGS) entry which is preliminary data.</text>
</comment>
<dbReference type="EMBL" id="JACCBX010000008">
    <property type="protein sequence ID" value="NYE07029.1"/>
    <property type="molecule type" value="Genomic_DNA"/>
</dbReference>
<dbReference type="Pfam" id="PF20181">
    <property type="entry name" value="DUF6544"/>
    <property type="match status" value="1"/>
</dbReference>
<reference evidence="2" key="2">
    <citation type="submission" date="2020-08" db="EMBL/GenBank/DDBJ databases">
        <title>The Agave Microbiome: Exploring the role of microbial communities in plant adaptations to desert environments.</title>
        <authorList>
            <person name="Partida-Martinez L.P."/>
        </authorList>
    </citation>
    <scope>NUCLEOTIDE SEQUENCE [LARGE SCALE GENOMIC DNA]</scope>
    <source>
        <strain evidence="2">AT2.8</strain>
    </source>
</reference>
<organism evidence="1 2">
    <name type="scientific">Neobacillus niacini</name>
    <dbReference type="NCBI Taxonomy" id="86668"/>
    <lineage>
        <taxon>Bacteria</taxon>
        <taxon>Bacillati</taxon>
        <taxon>Bacillota</taxon>
        <taxon>Bacilli</taxon>
        <taxon>Bacillales</taxon>
        <taxon>Bacillaceae</taxon>
        <taxon>Neobacillus</taxon>
    </lineage>
</organism>
<dbReference type="AlphaFoldDB" id="A0A852TG04"/>
<gene>
    <name evidence="1" type="ORF">F4694_003814</name>
</gene>
<evidence type="ECO:0000313" key="2">
    <source>
        <dbReference type="Proteomes" id="UP000548423"/>
    </source>
</evidence>
<name>A0A852TG04_9BACI</name>